<evidence type="ECO:0000256" key="3">
    <source>
        <dbReference type="ARBA" id="ARBA00022723"/>
    </source>
</evidence>
<evidence type="ECO:0000313" key="8">
    <source>
        <dbReference type="EMBL" id="KZP12763.1"/>
    </source>
</evidence>
<dbReference type="InterPro" id="IPR003154">
    <property type="entry name" value="S1/P1nuclease"/>
</dbReference>
<keyword evidence="5" id="KW-0378">Hydrolase</keyword>
<dbReference type="GO" id="GO:0004519">
    <property type="term" value="F:endonuclease activity"/>
    <property type="evidence" value="ECO:0007669"/>
    <property type="project" value="UniProtKB-KW"/>
</dbReference>
<evidence type="ECO:0000256" key="2">
    <source>
        <dbReference type="ARBA" id="ARBA00022722"/>
    </source>
</evidence>
<keyword evidence="3" id="KW-0479">Metal-binding</keyword>
<name>A0A166BLH5_9AGAM</name>
<proteinExistence type="inferred from homology"/>
<dbReference type="PANTHER" id="PTHR33146:SF29">
    <property type="entry name" value="S1_P1 NUCLEASE"/>
    <property type="match status" value="1"/>
</dbReference>
<comment type="similarity">
    <text evidence="1">Belongs to the nuclease type I family.</text>
</comment>
<dbReference type="PANTHER" id="PTHR33146">
    <property type="entry name" value="ENDONUCLEASE 4"/>
    <property type="match status" value="1"/>
</dbReference>
<dbReference type="CDD" id="cd11010">
    <property type="entry name" value="S1-P1_nuclease"/>
    <property type="match status" value="1"/>
</dbReference>
<accession>A0A166BLH5</accession>
<evidence type="ECO:0000256" key="4">
    <source>
        <dbReference type="ARBA" id="ARBA00022759"/>
    </source>
</evidence>
<dbReference type="InterPro" id="IPR008947">
    <property type="entry name" value="PLipase_C/P1_nuclease_dom_sf"/>
</dbReference>
<evidence type="ECO:0000256" key="5">
    <source>
        <dbReference type="ARBA" id="ARBA00022801"/>
    </source>
</evidence>
<dbReference type="OrthoDB" id="441446at2759"/>
<dbReference type="EMBL" id="KV417642">
    <property type="protein sequence ID" value="KZP12763.1"/>
    <property type="molecule type" value="Genomic_DNA"/>
</dbReference>
<dbReference type="GO" id="GO:0046872">
    <property type="term" value="F:metal ion binding"/>
    <property type="evidence" value="ECO:0007669"/>
    <property type="project" value="UniProtKB-KW"/>
</dbReference>
<keyword evidence="7" id="KW-0325">Glycoprotein</keyword>
<dbReference type="Pfam" id="PF02265">
    <property type="entry name" value="S1-P1_nuclease"/>
    <property type="match status" value="1"/>
</dbReference>
<keyword evidence="6" id="KW-1015">Disulfide bond</keyword>
<gene>
    <name evidence="8" type="ORF">FIBSPDRAFT_869889</name>
</gene>
<protein>
    <submittedName>
        <fullName evidence="8">Phospholipase C/P1 nuclease</fullName>
    </submittedName>
</protein>
<dbReference type="Gene3D" id="1.10.575.10">
    <property type="entry name" value="P1 Nuclease"/>
    <property type="match status" value="1"/>
</dbReference>
<evidence type="ECO:0000256" key="6">
    <source>
        <dbReference type="ARBA" id="ARBA00023157"/>
    </source>
</evidence>
<dbReference type="SUPFAM" id="SSF48537">
    <property type="entry name" value="Phospholipase C/P1 nuclease"/>
    <property type="match status" value="1"/>
</dbReference>
<reference evidence="8 9" key="1">
    <citation type="journal article" date="2016" name="Mol. Biol. Evol.">
        <title>Comparative Genomics of Early-Diverging Mushroom-Forming Fungi Provides Insights into the Origins of Lignocellulose Decay Capabilities.</title>
        <authorList>
            <person name="Nagy L.G."/>
            <person name="Riley R."/>
            <person name="Tritt A."/>
            <person name="Adam C."/>
            <person name="Daum C."/>
            <person name="Floudas D."/>
            <person name="Sun H."/>
            <person name="Yadav J.S."/>
            <person name="Pangilinan J."/>
            <person name="Larsson K.H."/>
            <person name="Matsuura K."/>
            <person name="Barry K."/>
            <person name="Labutti K."/>
            <person name="Kuo R."/>
            <person name="Ohm R.A."/>
            <person name="Bhattacharya S.S."/>
            <person name="Shirouzu T."/>
            <person name="Yoshinaga Y."/>
            <person name="Martin F.M."/>
            <person name="Grigoriev I.V."/>
            <person name="Hibbett D.S."/>
        </authorList>
    </citation>
    <scope>NUCLEOTIDE SEQUENCE [LARGE SCALE GENOMIC DNA]</scope>
    <source>
        <strain evidence="8 9">CBS 109695</strain>
    </source>
</reference>
<evidence type="ECO:0000256" key="7">
    <source>
        <dbReference type="ARBA" id="ARBA00023180"/>
    </source>
</evidence>
<keyword evidence="2" id="KW-0540">Nuclease</keyword>
<evidence type="ECO:0000256" key="1">
    <source>
        <dbReference type="ARBA" id="ARBA00009547"/>
    </source>
</evidence>
<organism evidence="8 9">
    <name type="scientific">Athelia psychrophila</name>
    <dbReference type="NCBI Taxonomy" id="1759441"/>
    <lineage>
        <taxon>Eukaryota</taxon>
        <taxon>Fungi</taxon>
        <taxon>Dikarya</taxon>
        <taxon>Basidiomycota</taxon>
        <taxon>Agaricomycotina</taxon>
        <taxon>Agaricomycetes</taxon>
        <taxon>Agaricomycetidae</taxon>
        <taxon>Atheliales</taxon>
        <taxon>Atheliaceae</taxon>
        <taxon>Athelia</taxon>
    </lineage>
</organism>
<dbReference type="STRING" id="436010.A0A166BLH5"/>
<dbReference type="GO" id="GO:0003676">
    <property type="term" value="F:nucleic acid binding"/>
    <property type="evidence" value="ECO:0007669"/>
    <property type="project" value="InterPro"/>
</dbReference>
<sequence length="354" mass="39481">MLPKLCAILNWTSTNPIEPECHLAPIAAWADRVRGLPQYRWTGSLYYVEGKDDYPSETCAFPGNGGWVNGPVNPLNSIVNTTRILEEWDGRAEEVGSVTNGALKFLVHFYGDLHMPLHTAGRARGGNGIKVTFDGRHTNLHSLWDGLLIAQRLRTLPSNYTLPLLIPEIEFNLRGAIYDPYVRRVMWEGIMGRWKGEVQQWLSCPSPEPAFPAAGNGGMLQTVMGMFRRSRNVAGETDDDLICPYAWAKPINAMNCDFIFPKALDAHPYRARYHDADHFGHDMCSKTEHEDEAHADGAPYLELDTPEYAGRIRDEFVIEKLIAQGGIRLAGVLNFLFADEGAGDICGQLWVPGV</sequence>
<dbReference type="GO" id="GO:0016788">
    <property type="term" value="F:hydrolase activity, acting on ester bonds"/>
    <property type="evidence" value="ECO:0007669"/>
    <property type="project" value="InterPro"/>
</dbReference>
<keyword evidence="9" id="KW-1185">Reference proteome</keyword>
<dbReference type="GO" id="GO:0006308">
    <property type="term" value="P:DNA catabolic process"/>
    <property type="evidence" value="ECO:0007669"/>
    <property type="project" value="InterPro"/>
</dbReference>
<evidence type="ECO:0000313" key="9">
    <source>
        <dbReference type="Proteomes" id="UP000076532"/>
    </source>
</evidence>
<dbReference type="Proteomes" id="UP000076532">
    <property type="component" value="Unassembled WGS sequence"/>
</dbReference>
<keyword evidence="4" id="KW-0255">Endonuclease</keyword>
<dbReference type="AlphaFoldDB" id="A0A166BLH5"/>